<name>A0A8T0IY12_CERPU</name>
<keyword evidence="1" id="KW-0808">Transferase</keyword>
<evidence type="ECO:0000313" key="7">
    <source>
        <dbReference type="Proteomes" id="UP000822688"/>
    </source>
</evidence>
<dbReference type="PROSITE" id="PS50011">
    <property type="entry name" value="PROTEIN_KINASE_DOM"/>
    <property type="match status" value="2"/>
</dbReference>
<dbReference type="SUPFAM" id="SSF56112">
    <property type="entry name" value="Protein kinase-like (PK-like)"/>
    <property type="match status" value="2"/>
</dbReference>
<keyword evidence="7" id="KW-1185">Reference proteome</keyword>
<dbReference type="InterPro" id="IPR001245">
    <property type="entry name" value="Ser-Thr/Tyr_kinase_cat_dom"/>
</dbReference>
<gene>
    <name evidence="6" type="ORF">KC19_2G198600</name>
</gene>
<dbReference type="InterPro" id="IPR008271">
    <property type="entry name" value="Ser/Thr_kinase_AS"/>
</dbReference>
<dbReference type="AlphaFoldDB" id="A0A8T0IY12"/>
<dbReference type="SMART" id="SM00220">
    <property type="entry name" value="S_TKc"/>
    <property type="match status" value="1"/>
</dbReference>
<keyword evidence="2" id="KW-0547">Nucleotide-binding</keyword>
<feature type="domain" description="Protein kinase" evidence="5">
    <location>
        <begin position="418"/>
        <end position="658"/>
    </location>
</feature>
<dbReference type="InterPro" id="IPR011009">
    <property type="entry name" value="Kinase-like_dom_sf"/>
</dbReference>
<dbReference type="Proteomes" id="UP000822688">
    <property type="component" value="Chromosome 2"/>
</dbReference>
<evidence type="ECO:0000256" key="4">
    <source>
        <dbReference type="ARBA" id="ARBA00022840"/>
    </source>
</evidence>
<organism evidence="6 7">
    <name type="scientific">Ceratodon purpureus</name>
    <name type="common">Fire moss</name>
    <name type="synonym">Dicranum purpureum</name>
    <dbReference type="NCBI Taxonomy" id="3225"/>
    <lineage>
        <taxon>Eukaryota</taxon>
        <taxon>Viridiplantae</taxon>
        <taxon>Streptophyta</taxon>
        <taxon>Embryophyta</taxon>
        <taxon>Bryophyta</taxon>
        <taxon>Bryophytina</taxon>
        <taxon>Bryopsida</taxon>
        <taxon>Dicranidae</taxon>
        <taxon>Pseudoditrichales</taxon>
        <taxon>Ditrichaceae</taxon>
        <taxon>Ceratodon</taxon>
    </lineage>
</organism>
<feature type="domain" description="Protein kinase" evidence="5">
    <location>
        <begin position="128"/>
        <end position="424"/>
    </location>
</feature>
<evidence type="ECO:0000256" key="1">
    <source>
        <dbReference type="ARBA" id="ARBA00022679"/>
    </source>
</evidence>
<comment type="caution">
    <text evidence="6">The sequence shown here is derived from an EMBL/GenBank/DDBJ whole genome shotgun (WGS) entry which is preliminary data.</text>
</comment>
<evidence type="ECO:0000313" key="6">
    <source>
        <dbReference type="EMBL" id="KAG0587882.1"/>
    </source>
</evidence>
<evidence type="ECO:0000256" key="3">
    <source>
        <dbReference type="ARBA" id="ARBA00022777"/>
    </source>
</evidence>
<evidence type="ECO:0000256" key="2">
    <source>
        <dbReference type="ARBA" id="ARBA00022741"/>
    </source>
</evidence>
<accession>A0A8T0IY12</accession>
<dbReference type="Gene3D" id="1.10.510.10">
    <property type="entry name" value="Transferase(Phosphotransferase) domain 1"/>
    <property type="match status" value="2"/>
</dbReference>
<protein>
    <recommendedName>
        <fullName evidence="5">Protein kinase domain-containing protein</fullName>
    </recommendedName>
</protein>
<dbReference type="PANTHER" id="PTHR44329">
    <property type="entry name" value="SERINE/THREONINE-PROTEIN KINASE TNNI3K-RELATED"/>
    <property type="match status" value="1"/>
</dbReference>
<dbReference type="InterPro" id="IPR051681">
    <property type="entry name" value="Ser/Thr_Kinases-Pseudokinases"/>
</dbReference>
<dbReference type="Pfam" id="PF07714">
    <property type="entry name" value="PK_Tyr_Ser-Thr"/>
    <property type="match status" value="2"/>
</dbReference>
<dbReference type="InterPro" id="IPR000719">
    <property type="entry name" value="Prot_kinase_dom"/>
</dbReference>
<sequence length="667" mass="75420">MAEEDAIVTESTNSLETMILEECTASKAVSPDTLTAKNKAAAVTMLSNMPSSGPYVSERIDRLSKQRGNFANDVDFDIMCSRSHWTEPSCSTSDSECGLERISNSEAFEGLKEDPEWGAFFRRSWYDLVIGEKIAEGGQAEIFAASGIGLRDGIKIDLVVKVFKEGYFLRDLQRQWPPGLAMATLPNRYFSGGSYAFHYSKLCWAVDVQLLKDDRFAFVFDKHWGDLRKLIDERMVLSCNSAPPFRFKTTLQILLEIAEGMASLHKLGLLHRDLKASNVLVVGNGARYVDKGDIDKSYYPKTSVLVADFESSVGIAGTGFWRAPEVLREVRLAADKQRRVKEEVFTHQSDVYSYAMTCFEVITGCVPFDGHRSNDYDFVIGGGRPTLPDDTSPMLVDLVHRCWHDDPLRRPAFTTIVQTLRELLSGGSLYESWVYVCGDDKVVPSDLRKLIDWRICERSKEGRLGVLVRKLIDWRICGLSKEGRLGVVPFTLPETLRLMVQIAKGMRDLHRKDNLHTDLKSSCIKLNNVQEYSRHVFECKSIRIVRAEPSEGVVDTGLWRAPEVLLALRKGPLKPEVFTKQSDVFSYAMTCYEVITGVVPFGCHQPSESDYDRVLRGERPALPHWLPAPVTNVISQCWHSDPSQRPSFEEITRKLDRLSFCCEFEVW</sequence>
<reference evidence="6" key="1">
    <citation type="submission" date="2020-06" db="EMBL/GenBank/DDBJ databases">
        <title>WGS assembly of Ceratodon purpureus strain R40.</title>
        <authorList>
            <person name="Carey S.B."/>
            <person name="Jenkins J."/>
            <person name="Shu S."/>
            <person name="Lovell J.T."/>
            <person name="Sreedasyam A."/>
            <person name="Maumus F."/>
            <person name="Tiley G.P."/>
            <person name="Fernandez-Pozo N."/>
            <person name="Barry K."/>
            <person name="Chen C."/>
            <person name="Wang M."/>
            <person name="Lipzen A."/>
            <person name="Daum C."/>
            <person name="Saski C.A."/>
            <person name="Payton A.C."/>
            <person name="Mcbreen J.C."/>
            <person name="Conrad R.E."/>
            <person name="Kollar L.M."/>
            <person name="Olsson S."/>
            <person name="Huttunen S."/>
            <person name="Landis J.B."/>
            <person name="Wickett N.J."/>
            <person name="Johnson M.G."/>
            <person name="Rensing S.A."/>
            <person name="Grimwood J."/>
            <person name="Schmutz J."/>
            <person name="Mcdaniel S.F."/>
        </authorList>
    </citation>
    <scope>NUCLEOTIDE SEQUENCE</scope>
    <source>
        <strain evidence="6">R40</strain>
    </source>
</reference>
<keyword evidence="3" id="KW-0418">Kinase</keyword>
<evidence type="ECO:0000259" key="5">
    <source>
        <dbReference type="PROSITE" id="PS50011"/>
    </source>
</evidence>
<dbReference type="GO" id="GO:0004674">
    <property type="term" value="F:protein serine/threonine kinase activity"/>
    <property type="evidence" value="ECO:0007669"/>
    <property type="project" value="TreeGrafter"/>
</dbReference>
<dbReference type="EMBL" id="CM026422">
    <property type="protein sequence ID" value="KAG0587882.1"/>
    <property type="molecule type" value="Genomic_DNA"/>
</dbReference>
<proteinExistence type="predicted"/>
<dbReference type="PROSITE" id="PS00108">
    <property type="entry name" value="PROTEIN_KINASE_ST"/>
    <property type="match status" value="1"/>
</dbReference>
<dbReference type="PANTHER" id="PTHR44329:SF288">
    <property type="entry name" value="MITOGEN-ACTIVATED PROTEIN KINASE KINASE KINASE 20"/>
    <property type="match status" value="1"/>
</dbReference>
<dbReference type="GO" id="GO:0005524">
    <property type="term" value="F:ATP binding"/>
    <property type="evidence" value="ECO:0007669"/>
    <property type="project" value="UniProtKB-KW"/>
</dbReference>
<keyword evidence="4" id="KW-0067">ATP-binding</keyword>